<gene>
    <name evidence="1" type="ORF">FNYG_08253</name>
</gene>
<dbReference type="AlphaFoldDB" id="A0A2K0W7P5"/>
<comment type="caution">
    <text evidence="1">The sequence shown here is derived from an EMBL/GenBank/DDBJ whole genome shotgun (WGS) entry which is preliminary data.</text>
</comment>
<sequence length="356" mass="40537">MLDEWGWGDVELATQFIKKDTISLLGDYLFLDRSKWYYPTGSRPDSECLKNLSNFGRQALELRDTYYSILTPYETVNRKLYQYIPRVLNAKPVSIPDTVFAAFVNNALRSCLSASKHTETLSVMFFDARGIPHWTVLVDGNVVRVPNKWLDLENLGLIHDILGGDELLANLMMSVTSIVFHLVLKQVVIDEESFDRYKTTAMEMFTDYAREVVNSKMLNLSFEPGSGANLANVSWETTFSSRNASNYHVQLHQTETCRDHQNAVLVRDILPTSLTCINDTCHIERVFITQDSRRYCIKDCLLGKDYFGIVYNPDEPLSIPLVTSTFTVPTDVTTADDYDVEMALEDLEDLQSQLSS</sequence>
<name>A0A2K0W7P5_GIBNY</name>
<evidence type="ECO:0000313" key="2">
    <source>
        <dbReference type="Proteomes" id="UP000236664"/>
    </source>
</evidence>
<protein>
    <submittedName>
        <fullName evidence="1">Uncharacterized protein</fullName>
    </submittedName>
</protein>
<dbReference type="EMBL" id="MTQA01000110">
    <property type="protein sequence ID" value="PNP78307.1"/>
    <property type="molecule type" value="Genomic_DNA"/>
</dbReference>
<reference evidence="1 2" key="1">
    <citation type="submission" date="2017-06" db="EMBL/GenBank/DDBJ databases">
        <title>Genome of Fusarium nygamai isolate CS10214.</title>
        <authorList>
            <person name="Gardiner D.M."/>
            <person name="Obanor F."/>
            <person name="Kazan K."/>
        </authorList>
    </citation>
    <scope>NUCLEOTIDE SEQUENCE [LARGE SCALE GENOMIC DNA]</scope>
    <source>
        <strain evidence="1 2">CS10214</strain>
    </source>
</reference>
<accession>A0A2K0W7P5</accession>
<evidence type="ECO:0000313" key="1">
    <source>
        <dbReference type="EMBL" id="PNP78307.1"/>
    </source>
</evidence>
<organism evidence="1 2">
    <name type="scientific">Gibberella nygamai</name>
    <name type="common">Bean root rot disease fungus</name>
    <name type="synonym">Fusarium nygamai</name>
    <dbReference type="NCBI Taxonomy" id="42673"/>
    <lineage>
        <taxon>Eukaryota</taxon>
        <taxon>Fungi</taxon>
        <taxon>Dikarya</taxon>
        <taxon>Ascomycota</taxon>
        <taxon>Pezizomycotina</taxon>
        <taxon>Sordariomycetes</taxon>
        <taxon>Hypocreomycetidae</taxon>
        <taxon>Hypocreales</taxon>
        <taxon>Nectriaceae</taxon>
        <taxon>Fusarium</taxon>
        <taxon>Fusarium fujikuroi species complex</taxon>
    </lineage>
</organism>
<proteinExistence type="predicted"/>
<dbReference type="Proteomes" id="UP000236664">
    <property type="component" value="Unassembled WGS sequence"/>
</dbReference>
<dbReference type="OrthoDB" id="5376140at2759"/>
<keyword evidence="2" id="KW-1185">Reference proteome</keyword>